<dbReference type="Pfam" id="PF00565">
    <property type="entry name" value="SNase"/>
    <property type="match status" value="1"/>
</dbReference>
<evidence type="ECO:0000259" key="1">
    <source>
        <dbReference type="Pfam" id="PF00565"/>
    </source>
</evidence>
<sequence length="183" mass="20926">MGNCVGISKENSAVTTSVSVREHQPELSLTASQMTLLKLANFENTPEYGLKNFRGWGKVVDVYDGDTVHVAMIIDGMKKRIKCRLAEIDTAELNSEDSLEVEHAKKARDRMQELTSNGGNLVWVHVIGQDKYGGRYVTKLYPNKFETDSMSFSRTMLDENLAYYYDGKTKKKPFREWYKKTNH</sequence>
<evidence type="ECO:0000313" key="3">
    <source>
        <dbReference type="Proteomes" id="UP000594342"/>
    </source>
</evidence>
<comment type="caution">
    <text evidence="2">The sequence shown here is derived from an EMBL/GenBank/DDBJ whole genome shotgun (WGS) entry which is preliminary data.</text>
</comment>
<dbReference type="EMBL" id="UPSH01000001">
    <property type="protein sequence ID" value="VBB17594.1"/>
    <property type="molecule type" value="Genomic_DNA"/>
</dbReference>
<keyword evidence="3" id="KW-1185">Reference proteome</keyword>
<dbReference type="SUPFAM" id="SSF50199">
    <property type="entry name" value="Staphylococcal nuclease"/>
    <property type="match status" value="1"/>
</dbReference>
<name>A0A5K0U7X6_9VIRU</name>
<evidence type="ECO:0000313" key="2">
    <source>
        <dbReference type="EMBL" id="VBB17594.1"/>
    </source>
</evidence>
<reference evidence="2 3" key="1">
    <citation type="submission" date="2018-10" db="EMBL/GenBank/DDBJ databases">
        <authorList>
            <consortium name="IHU Genomes"/>
        </authorList>
    </citation>
    <scope>NUCLEOTIDE SEQUENCE [LARGE SCALE GENOMIC DNA]</scope>
    <source>
        <strain evidence="2 3">A1</strain>
    </source>
</reference>
<dbReference type="Proteomes" id="UP000594342">
    <property type="component" value="Unassembled WGS sequence"/>
</dbReference>
<dbReference type="InterPro" id="IPR016071">
    <property type="entry name" value="Staphylococal_nuclease_OB-fold"/>
</dbReference>
<organism evidence="2 3">
    <name type="scientific">Yasminevirus sp. GU-2018</name>
    <dbReference type="NCBI Taxonomy" id="2420051"/>
    <lineage>
        <taxon>Viruses</taxon>
        <taxon>Varidnaviria</taxon>
        <taxon>Bamfordvirae</taxon>
        <taxon>Nucleocytoviricota</taxon>
        <taxon>Megaviricetes</taxon>
        <taxon>Imitervirales</taxon>
        <taxon>Mimiviridae</taxon>
        <taxon>Klosneuvirinae</taxon>
        <taxon>Yasminevirus</taxon>
        <taxon>Yasminevirus saudimassiliense</taxon>
    </lineage>
</organism>
<dbReference type="InterPro" id="IPR035437">
    <property type="entry name" value="SNase_OB-fold_sf"/>
</dbReference>
<accession>A0A5K0U7X6</accession>
<proteinExistence type="predicted"/>
<protein>
    <recommendedName>
        <fullName evidence="1">TNase-like domain-containing protein</fullName>
    </recommendedName>
</protein>
<feature type="domain" description="TNase-like" evidence="1">
    <location>
        <begin position="83"/>
        <end position="171"/>
    </location>
</feature>
<dbReference type="Gene3D" id="2.40.50.90">
    <property type="match status" value="1"/>
</dbReference>
<gene>
    <name evidence="2" type="ORF">YASMINEVIRUS_57</name>
</gene>